<keyword evidence="2" id="KW-1185">Reference proteome</keyword>
<reference evidence="1 2" key="1">
    <citation type="journal article" date="2007" name="Proc. Natl. Acad. Sci. U.S.A.">
        <title>The tiny eukaryote Ostreococcus provides genomic insights into the paradox of plankton speciation.</title>
        <authorList>
            <person name="Palenik B."/>
            <person name="Grimwood J."/>
            <person name="Aerts A."/>
            <person name="Rouze P."/>
            <person name="Salamov A."/>
            <person name="Putnam N."/>
            <person name="Dupont C."/>
            <person name="Jorgensen R."/>
            <person name="Derelle E."/>
            <person name="Rombauts S."/>
            <person name="Zhou K."/>
            <person name="Otillar R."/>
            <person name="Merchant S.S."/>
            <person name="Podell S."/>
            <person name="Gaasterland T."/>
            <person name="Napoli C."/>
            <person name="Gendler K."/>
            <person name="Manuell A."/>
            <person name="Tai V."/>
            <person name="Vallon O."/>
            <person name="Piganeau G."/>
            <person name="Jancek S."/>
            <person name="Heijde M."/>
            <person name="Jabbari K."/>
            <person name="Bowler C."/>
            <person name="Lohr M."/>
            <person name="Robbens S."/>
            <person name="Werner G."/>
            <person name="Dubchak I."/>
            <person name="Pazour G.J."/>
            <person name="Ren Q."/>
            <person name="Paulsen I."/>
            <person name="Delwiche C."/>
            <person name="Schmutz J."/>
            <person name="Rokhsar D."/>
            <person name="Van de Peer Y."/>
            <person name="Moreau H."/>
            <person name="Grigoriev I.V."/>
        </authorList>
    </citation>
    <scope>NUCLEOTIDE SEQUENCE [LARGE SCALE GENOMIC DNA]</scope>
    <source>
        <strain evidence="1 2">CCE9901</strain>
    </source>
</reference>
<accession>A4SBE1</accession>
<protein>
    <submittedName>
        <fullName evidence="1">Uncharacterized protein</fullName>
    </submittedName>
</protein>
<dbReference type="PANTHER" id="PTHR46014">
    <property type="entry name" value="TETRATRICOPEPTIDE REPEAT PROTEIN 1"/>
    <property type="match status" value="1"/>
</dbReference>
<dbReference type="RefSeq" id="XP_001422600.1">
    <property type="nucleotide sequence ID" value="XM_001422563.1"/>
</dbReference>
<dbReference type="HOGENOM" id="CLU_2999859_0_0_1"/>
<evidence type="ECO:0000313" key="1">
    <source>
        <dbReference type="EMBL" id="ABP00917.1"/>
    </source>
</evidence>
<name>A4SBE1_OSTLU</name>
<dbReference type="Proteomes" id="UP000001568">
    <property type="component" value="Chromosome 20"/>
</dbReference>
<dbReference type="EMBL" id="CP000600">
    <property type="protein sequence ID" value="ABP00917.1"/>
    <property type="molecule type" value="Genomic_DNA"/>
</dbReference>
<gene>
    <name evidence="1" type="ORF">OSTLU_29575</name>
</gene>
<sequence>MLDKMKDLGNSLLGNFGLSLDNFKAEKDATTGSYSIHFVDEKKRSTTGDEDDEDDEN</sequence>
<evidence type="ECO:0000313" key="2">
    <source>
        <dbReference type="Proteomes" id="UP000001568"/>
    </source>
</evidence>
<dbReference type="Gramene" id="ABP00917">
    <property type="protein sequence ID" value="ABP00917"/>
    <property type="gene ID" value="OSTLU_29575"/>
</dbReference>
<dbReference type="STRING" id="436017.A4SBE1"/>
<dbReference type="PANTHER" id="PTHR46014:SF1">
    <property type="entry name" value="TETRATRICOPEPTIDE REPEAT PROTEIN 1"/>
    <property type="match status" value="1"/>
</dbReference>
<dbReference type="KEGG" id="olu:OSTLU_29575"/>
<organism evidence="1 2">
    <name type="scientific">Ostreococcus lucimarinus (strain CCE9901)</name>
    <dbReference type="NCBI Taxonomy" id="436017"/>
    <lineage>
        <taxon>Eukaryota</taxon>
        <taxon>Viridiplantae</taxon>
        <taxon>Chlorophyta</taxon>
        <taxon>Mamiellophyceae</taxon>
        <taxon>Mamiellales</taxon>
        <taxon>Bathycoccaceae</taxon>
        <taxon>Ostreococcus</taxon>
    </lineage>
</organism>
<dbReference type="AlphaFoldDB" id="A4SBE1"/>
<proteinExistence type="predicted"/>
<dbReference type="GeneID" id="5006818"/>
<dbReference type="InterPro" id="IPR052769">
    <property type="entry name" value="TPR_domain_protein"/>
</dbReference>